<organism evidence="1 2">
    <name type="scientific">Microvirga guangxiensis</name>
    <dbReference type="NCBI Taxonomy" id="549386"/>
    <lineage>
        <taxon>Bacteria</taxon>
        <taxon>Pseudomonadati</taxon>
        <taxon>Pseudomonadota</taxon>
        <taxon>Alphaproteobacteria</taxon>
        <taxon>Hyphomicrobiales</taxon>
        <taxon>Methylobacteriaceae</taxon>
        <taxon>Microvirga</taxon>
    </lineage>
</organism>
<reference evidence="1 2" key="1">
    <citation type="submission" date="2016-10" db="EMBL/GenBank/DDBJ databases">
        <authorList>
            <person name="de Groot N.N."/>
        </authorList>
    </citation>
    <scope>NUCLEOTIDE SEQUENCE [LARGE SCALE GENOMIC DNA]</scope>
    <source>
        <strain evidence="1 2">CGMCC 1.7666</strain>
    </source>
</reference>
<sequence>MRSPRLQLDKTEQNALLSTPSFPLALVRVASGYGSSIAIHRSIYSLNRIALFLINRGLFGLRVAIPTEGRPRRAGLCGGKRIGAAECIDVSED</sequence>
<evidence type="ECO:0000313" key="2">
    <source>
        <dbReference type="Proteomes" id="UP000199569"/>
    </source>
</evidence>
<dbReference type="EMBL" id="FMVJ01000004">
    <property type="protein sequence ID" value="SCY57417.1"/>
    <property type="molecule type" value="Genomic_DNA"/>
</dbReference>
<protein>
    <submittedName>
        <fullName evidence="1">Uncharacterized protein</fullName>
    </submittedName>
</protein>
<dbReference type="AlphaFoldDB" id="A0A1G5H178"/>
<keyword evidence="2" id="KW-1185">Reference proteome</keyword>
<gene>
    <name evidence="1" type="ORF">SAMN02927923_01726</name>
</gene>
<evidence type="ECO:0000313" key="1">
    <source>
        <dbReference type="EMBL" id="SCY57417.1"/>
    </source>
</evidence>
<accession>A0A1G5H178</accession>
<dbReference type="STRING" id="549386.SAMN02927923_01726"/>
<name>A0A1G5H178_9HYPH</name>
<proteinExistence type="predicted"/>
<dbReference type="Proteomes" id="UP000199569">
    <property type="component" value="Unassembled WGS sequence"/>
</dbReference>